<dbReference type="RefSeq" id="WP_336606169.1">
    <property type="nucleotide sequence ID" value="NZ_JAIVFK010000015.1"/>
</dbReference>
<organism evidence="2 3">
    <name type="scientific">Candidatus Rhodoblastus alkanivorans</name>
    <dbReference type="NCBI Taxonomy" id="2954117"/>
    <lineage>
        <taxon>Bacteria</taxon>
        <taxon>Pseudomonadati</taxon>
        <taxon>Pseudomonadota</taxon>
        <taxon>Alphaproteobacteria</taxon>
        <taxon>Hyphomicrobiales</taxon>
        <taxon>Rhodoblastaceae</taxon>
        <taxon>Rhodoblastus</taxon>
    </lineage>
</organism>
<dbReference type="SFLD" id="SFLDS00005">
    <property type="entry name" value="Isoprenoid_Synthase_Type_I"/>
    <property type="match status" value="1"/>
</dbReference>
<dbReference type="Proteomes" id="UP001139104">
    <property type="component" value="Unassembled WGS sequence"/>
</dbReference>
<protein>
    <submittedName>
        <fullName evidence="2">Presqualene diphosphate synthase HpnD</fullName>
        <ecNumber evidence="2">2.5.1.103</ecNumber>
    </submittedName>
</protein>
<name>A0ABS9Z9A4_9HYPH</name>
<dbReference type="InterPro" id="IPR033904">
    <property type="entry name" value="Trans_IPPS_HH"/>
</dbReference>
<evidence type="ECO:0000313" key="2">
    <source>
        <dbReference type="EMBL" id="MCI4684162.1"/>
    </source>
</evidence>
<dbReference type="SFLD" id="SFLDG01018">
    <property type="entry name" value="Squalene/Phytoene_Synthase_Lik"/>
    <property type="match status" value="1"/>
</dbReference>
<dbReference type="Gene3D" id="1.10.600.10">
    <property type="entry name" value="Farnesyl Diphosphate Synthase"/>
    <property type="match status" value="1"/>
</dbReference>
<dbReference type="PROSITE" id="PS01044">
    <property type="entry name" value="SQUALEN_PHYTOEN_SYN_1"/>
    <property type="match status" value="1"/>
</dbReference>
<accession>A0ABS9Z9A4</accession>
<gene>
    <name evidence="2" type="primary">hpnD</name>
    <name evidence="2" type="ORF">K2U94_15570</name>
</gene>
<dbReference type="InterPro" id="IPR019845">
    <property type="entry name" value="Squalene/phytoene_synthase_CS"/>
</dbReference>
<reference evidence="2" key="1">
    <citation type="journal article" date="2022" name="ISME J.">
        <title>Identification of active gaseous-alkane degraders at natural gas seeps.</title>
        <authorList>
            <person name="Farhan Ul Haque M."/>
            <person name="Hernandez M."/>
            <person name="Crombie A.T."/>
            <person name="Murrell J.C."/>
        </authorList>
    </citation>
    <scope>NUCLEOTIDE SEQUENCE</scope>
    <source>
        <strain evidence="2">PC2</strain>
    </source>
</reference>
<dbReference type="PANTHER" id="PTHR31480">
    <property type="entry name" value="BIFUNCTIONAL LYCOPENE CYCLASE/PHYTOENE SYNTHASE"/>
    <property type="match status" value="1"/>
</dbReference>
<dbReference type="NCBIfam" id="TIGR03465">
    <property type="entry name" value="HpnD"/>
    <property type="match status" value="1"/>
</dbReference>
<dbReference type="CDD" id="cd00683">
    <property type="entry name" value="Trans_IPPS_HH"/>
    <property type="match status" value="1"/>
</dbReference>
<keyword evidence="1 2" id="KW-0808">Transferase</keyword>
<dbReference type="SUPFAM" id="SSF48576">
    <property type="entry name" value="Terpenoid synthases"/>
    <property type="match status" value="1"/>
</dbReference>
<comment type="caution">
    <text evidence="2">The sequence shown here is derived from an EMBL/GenBank/DDBJ whole genome shotgun (WGS) entry which is preliminary data.</text>
</comment>
<proteinExistence type="predicted"/>
<sequence length="279" mass="30564">MTAAFDEAAELARQRASKSSFYRAMAILPREKRDAMFEIYSFCRAVDDVADEGGDKATKKAALDAWRRAIDALYAGKPPGLAAGLAAPLRRFGFAREDFVAVIDGMEMDVDSDIVAPDAATLDLYCDRVASAVGRLSVRVFGLPEAEGIALARHLGRALQLTNILRDIDEDAAIGRLYLPRENLAAAGISDPTPGKVAAMDDLDAVCRPLLQQAKDHFEEADAIMARRPRDEIRAPKIMSLAYGAIWRRLAARGFRKPREKIPTPKIALIGAILRYGFF</sequence>
<dbReference type="InterPro" id="IPR008949">
    <property type="entry name" value="Isoprenoid_synthase_dom_sf"/>
</dbReference>
<keyword evidence="3" id="KW-1185">Reference proteome</keyword>
<dbReference type="Pfam" id="PF00494">
    <property type="entry name" value="SQS_PSY"/>
    <property type="match status" value="1"/>
</dbReference>
<evidence type="ECO:0000313" key="3">
    <source>
        <dbReference type="Proteomes" id="UP001139104"/>
    </source>
</evidence>
<evidence type="ECO:0000256" key="1">
    <source>
        <dbReference type="ARBA" id="ARBA00022679"/>
    </source>
</evidence>
<dbReference type="InterPro" id="IPR017828">
    <property type="entry name" value="SQ_synth_HpnD-like"/>
</dbReference>
<dbReference type="SFLD" id="SFLDG01212">
    <property type="entry name" value="Phytoene_synthase_like"/>
    <property type="match status" value="1"/>
</dbReference>
<dbReference type="EC" id="2.5.1.103" evidence="2"/>
<dbReference type="GO" id="GO:0016740">
    <property type="term" value="F:transferase activity"/>
    <property type="evidence" value="ECO:0007669"/>
    <property type="project" value="UniProtKB-KW"/>
</dbReference>
<dbReference type="InterPro" id="IPR044843">
    <property type="entry name" value="Trans_IPPS_bact-type"/>
</dbReference>
<dbReference type="InterPro" id="IPR002060">
    <property type="entry name" value="Squ/phyt_synthse"/>
</dbReference>
<dbReference type="EMBL" id="JAIVFP010000001">
    <property type="protein sequence ID" value="MCI4684162.1"/>
    <property type="molecule type" value="Genomic_DNA"/>
</dbReference>
<dbReference type="PROSITE" id="PS01045">
    <property type="entry name" value="SQUALEN_PHYTOEN_SYN_2"/>
    <property type="match status" value="1"/>
</dbReference>